<dbReference type="OrthoDB" id="5242130at2"/>
<accession>A0A4Q1B675</accession>
<evidence type="ECO:0000313" key="4">
    <source>
        <dbReference type="Proteomes" id="UP000289718"/>
    </source>
</evidence>
<dbReference type="InterPro" id="IPR053784">
    <property type="entry name" value="Choice_anch_U_dom"/>
</dbReference>
<reference evidence="3 4" key="1">
    <citation type="submission" date="2017-09" db="EMBL/GenBank/DDBJ databases">
        <title>Genomics of the genus Arcobacter.</title>
        <authorList>
            <person name="Perez-Cataluna A."/>
            <person name="Figueras M.J."/>
            <person name="Salas-Masso N."/>
        </authorList>
    </citation>
    <scope>NUCLEOTIDE SEQUENCE [LARGE SCALE GENOMIC DNA]</scope>
    <source>
        <strain evidence="3 4">F156-34</strain>
    </source>
</reference>
<feature type="signal peptide" evidence="2">
    <location>
        <begin position="1"/>
        <end position="22"/>
    </location>
</feature>
<dbReference type="GO" id="GO:0005509">
    <property type="term" value="F:calcium ion binding"/>
    <property type="evidence" value="ECO:0007669"/>
    <property type="project" value="InterPro"/>
</dbReference>
<keyword evidence="1" id="KW-0472">Membrane</keyword>
<proteinExistence type="predicted"/>
<evidence type="ECO:0000313" key="3">
    <source>
        <dbReference type="EMBL" id="RXK14627.1"/>
    </source>
</evidence>
<sequence length="428" mass="46764">MKKQIKKYLLLGAIFVSTNIYAAGTAGLTGVYTGDYQITVRAHPTGNVLGYGVRSVPWTWDFDKKEVVITGTTLSVGFNYAFHDIDNADPDNDIINFVDNTDGTYTIFPQFQIYKPDLGNPRANTTITFEIIKTDNSLEINTIDAEDGVLDGILGTQIPGVFPLTIEPAPMGTARLVGADCNDDGISDEDAIRLGLDPCKLDTDGDGIPDYIEVGEDINNPKDSDGDGIIDALEAGDLAFSSNSIEDIKLLNDSTISISVEESMNLQNVSVESMETEIPDNTGIGDLIEDDLTLGEPGLEYSLGNLTFTTVLNDSSKDSTTVTLKLSSFLPEKLLIYMKEYESQVYSLLDSNKWEKVDDNTIKITITDLDGKDLDGLKNNEIKTSLAIAQNTLGQIERKDESAGGSIYSLLLLLSLIFLQKKFMKRKI</sequence>
<organism evidence="3 4">
    <name type="scientific">Halarcobacter mediterraneus</name>
    <dbReference type="NCBI Taxonomy" id="2023153"/>
    <lineage>
        <taxon>Bacteria</taxon>
        <taxon>Pseudomonadati</taxon>
        <taxon>Campylobacterota</taxon>
        <taxon>Epsilonproteobacteria</taxon>
        <taxon>Campylobacterales</taxon>
        <taxon>Arcobacteraceae</taxon>
        <taxon>Halarcobacter</taxon>
    </lineage>
</organism>
<keyword evidence="2" id="KW-0732">Signal</keyword>
<dbReference type="Gene3D" id="4.10.1080.10">
    <property type="entry name" value="TSP type-3 repeat"/>
    <property type="match status" value="1"/>
</dbReference>
<dbReference type="InterPro" id="IPR028974">
    <property type="entry name" value="TSP_type-3_rpt"/>
</dbReference>
<dbReference type="EMBL" id="NXIE01000001">
    <property type="protein sequence ID" value="RXK14627.1"/>
    <property type="molecule type" value="Genomic_DNA"/>
</dbReference>
<feature type="chain" id="PRO_5021023212" evidence="2">
    <location>
        <begin position="23"/>
        <end position="428"/>
    </location>
</feature>
<name>A0A4Q1B675_9BACT</name>
<protein>
    <submittedName>
        <fullName evidence="3">Uncharacterized protein</fullName>
    </submittedName>
</protein>
<gene>
    <name evidence="3" type="ORF">CP965_04065</name>
</gene>
<keyword evidence="1" id="KW-0812">Transmembrane</keyword>
<dbReference type="Proteomes" id="UP000289718">
    <property type="component" value="Unassembled WGS sequence"/>
</dbReference>
<dbReference type="AlphaFoldDB" id="A0A4Q1B675"/>
<evidence type="ECO:0000256" key="1">
    <source>
        <dbReference type="SAM" id="Phobius"/>
    </source>
</evidence>
<keyword evidence="4" id="KW-1185">Reference proteome</keyword>
<dbReference type="RefSeq" id="WP_129060764.1">
    <property type="nucleotide sequence ID" value="NZ_NXIE01000001.1"/>
</dbReference>
<dbReference type="SUPFAM" id="SSF103647">
    <property type="entry name" value="TSP type-3 repeat"/>
    <property type="match status" value="1"/>
</dbReference>
<keyword evidence="1" id="KW-1133">Transmembrane helix</keyword>
<dbReference type="NCBIfam" id="NF041766">
    <property type="entry name" value="choice_anch_U"/>
    <property type="match status" value="1"/>
</dbReference>
<comment type="caution">
    <text evidence="3">The sequence shown here is derived from an EMBL/GenBank/DDBJ whole genome shotgun (WGS) entry which is preliminary data.</text>
</comment>
<feature type="transmembrane region" description="Helical" evidence="1">
    <location>
        <begin position="402"/>
        <end position="419"/>
    </location>
</feature>
<evidence type="ECO:0000256" key="2">
    <source>
        <dbReference type="SAM" id="SignalP"/>
    </source>
</evidence>